<evidence type="ECO:0000313" key="2">
    <source>
        <dbReference type="EMBL" id="OLS60190.1"/>
    </source>
</evidence>
<accession>A0A1Q9QYG0</accession>
<organism evidence="2 3">
    <name type="scientific">Pseudomonas putida</name>
    <name type="common">Arthrobacter siderocapsulatus</name>
    <dbReference type="NCBI Taxonomy" id="303"/>
    <lineage>
        <taxon>Bacteria</taxon>
        <taxon>Pseudomonadati</taxon>
        <taxon>Pseudomonadota</taxon>
        <taxon>Gammaproteobacteria</taxon>
        <taxon>Pseudomonadales</taxon>
        <taxon>Pseudomonadaceae</taxon>
        <taxon>Pseudomonas</taxon>
    </lineage>
</organism>
<protein>
    <recommendedName>
        <fullName evidence="4">DUF3077 domain-containing protein</fullName>
    </recommendedName>
</protein>
<dbReference type="Proteomes" id="UP000186736">
    <property type="component" value="Unassembled WGS sequence"/>
</dbReference>
<dbReference type="OrthoDB" id="6891324at2"/>
<proteinExistence type="predicted"/>
<dbReference type="AlphaFoldDB" id="A0A1Q9QYG0"/>
<gene>
    <name evidence="2" type="ORF">PSEMO_49230</name>
</gene>
<feature type="compositionally biased region" description="Polar residues" evidence="1">
    <location>
        <begin position="10"/>
        <end position="21"/>
    </location>
</feature>
<comment type="caution">
    <text evidence="2">The sequence shown here is derived from an EMBL/GenBank/DDBJ whole genome shotgun (WGS) entry which is preliminary data.</text>
</comment>
<evidence type="ECO:0000313" key="3">
    <source>
        <dbReference type="Proteomes" id="UP000186736"/>
    </source>
</evidence>
<feature type="region of interest" description="Disordered" evidence="1">
    <location>
        <begin position="1"/>
        <end position="21"/>
    </location>
</feature>
<sequence>MNKLVPDPPSQNRRTAHTNFATCRGTHAPVFSVNPGTTLDDVLVHLAMSLAAATESNLQACDMAAEPLQRVTWATQSSLEICEALMEALLKRNENPRPGA</sequence>
<reference evidence="2 3" key="1">
    <citation type="submission" date="2016-10" db="EMBL/GenBank/DDBJ databases">
        <title>Genome Sequence of Pseudomonas putida GM4FR.</title>
        <authorList>
            <person name="Poehlein A."/>
            <person name="Wemheuer F."/>
            <person name="Hollensteiner J."/>
            <person name="Wemheuer B."/>
        </authorList>
    </citation>
    <scope>NUCLEOTIDE SEQUENCE [LARGE SCALE GENOMIC DNA]</scope>
    <source>
        <strain evidence="2 3">GM4FR</strain>
    </source>
</reference>
<evidence type="ECO:0008006" key="4">
    <source>
        <dbReference type="Google" id="ProtNLM"/>
    </source>
</evidence>
<dbReference type="EMBL" id="MKZO01000048">
    <property type="protein sequence ID" value="OLS60190.1"/>
    <property type="molecule type" value="Genomic_DNA"/>
</dbReference>
<dbReference type="RefSeq" id="WP_075805634.1">
    <property type="nucleotide sequence ID" value="NZ_MKZO01000048.1"/>
</dbReference>
<evidence type="ECO:0000256" key="1">
    <source>
        <dbReference type="SAM" id="MobiDB-lite"/>
    </source>
</evidence>
<name>A0A1Q9QYG0_PSEPU</name>